<feature type="region of interest" description="Disordered" evidence="1">
    <location>
        <begin position="244"/>
        <end position="325"/>
    </location>
</feature>
<feature type="compositionally biased region" description="Polar residues" evidence="1">
    <location>
        <begin position="88"/>
        <end position="101"/>
    </location>
</feature>
<feature type="compositionally biased region" description="Polar residues" evidence="1">
    <location>
        <begin position="487"/>
        <end position="502"/>
    </location>
</feature>
<feature type="region of interest" description="Disordered" evidence="1">
    <location>
        <begin position="344"/>
        <end position="554"/>
    </location>
</feature>
<evidence type="ECO:0000313" key="2">
    <source>
        <dbReference type="EMBL" id="EHK96843.1"/>
    </source>
</evidence>
<feature type="region of interest" description="Disordered" evidence="1">
    <location>
        <begin position="1"/>
        <end position="23"/>
    </location>
</feature>
<feature type="compositionally biased region" description="Basic residues" evidence="1">
    <location>
        <begin position="352"/>
        <end position="362"/>
    </location>
</feature>
<feature type="compositionally biased region" description="Low complexity" evidence="1">
    <location>
        <begin position="160"/>
        <end position="181"/>
    </location>
</feature>
<feature type="compositionally biased region" description="Basic and acidic residues" evidence="1">
    <location>
        <begin position="538"/>
        <end position="554"/>
    </location>
</feature>
<feature type="compositionally biased region" description="Low complexity" evidence="1">
    <location>
        <begin position="62"/>
        <end position="71"/>
    </location>
</feature>
<feature type="region of interest" description="Disordered" evidence="1">
    <location>
        <begin position="153"/>
        <end position="224"/>
    </location>
</feature>
<feature type="compositionally biased region" description="Basic and acidic residues" evidence="1">
    <location>
        <begin position="384"/>
        <end position="394"/>
    </location>
</feature>
<dbReference type="InParanoid" id="H0EX98"/>
<gene>
    <name evidence="2" type="ORF">M7I_7429</name>
</gene>
<feature type="compositionally biased region" description="Low complexity" evidence="1">
    <location>
        <begin position="470"/>
        <end position="486"/>
    </location>
</feature>
<organism evidence="2 3">
    <name type="scientific">Glarea lozoyensis (strain ATCC 74030 / MF5533)</name>
    <dbReference type="NCBI Taxonomy" id="1104152"/>
    <lineage>
        <taxon>Eukaryota</taxon>
        <taxon>Fungi</taxon>
        <taxon>Dikarya</taxon>
        <taxon>Ascomycota</taxon>
        <taxon>Pezizomycotina</taxon>
        <taxon>Leotiomycetes</taxon>
        <taxon>Helotiales</taxon>
        <taxon>Helotiaceae</taxon>
        <taxon>Glarea</taxon>
    </lineage>
</organism>
<dbReference type="Proteomes" id="UP000005446">
    <property type="component" value="Unassembled WGS sequence"/>
</dbReference>
<accession>H0EX98</accession>
<feature type="region of interest" description="Disordered" evidence="1">
    <location>
        <begin position="42"/>
        <end position="71"/>
    </location>
</feature>
<feature type="compositionally biased region" description="Basic and acidic residues" evidence="1">
    <location>
        <begin position="244"/>
        <end position="256"/>
    </location>
</feature>
<feature type="compositionally biased region" description="Basic and acidic residues" evidence="1">
    <location>
        <begin position="445"/>
        <end position="457"/>
    </location>
</feature>
<feature type="region of interest" description="Disordered" evidence="1">
    <location>
        <begin position="88"/>
        <end position="109"/>
    </location>
</feature>
<dbReference type="HOGENOM" id="CLU_460076_0_0_1"/>
<keyword evidence="3" id="KW-1185">Reference proteome</keyword>
<feature type="compositionally biased region" description="Polar residues" evidence="1">
    <location>
        <begin position="1"/>
        <end position="15"/>
    </location>
</feature>
<feature type="compositionally biased region" description="Basic and acidic residues" evidence="1">
    <location>
        <begin position="265"/>
        <end position="275"/>
    </location>
</feature>
<comment type="caution">
    <text evidence="2">The sequence shown here is derived from an EMBL/GenBank/DDBJ whole genome shotgun (WGS) entry which is preliminary data.</text>
</comment>
<proteinExistence type="predicted"/>
<feature type="compositionally biased region" description="Basic and acidic residues" evidence="1">
    <location>
        <begin position="193"/>
        <end position="224"/>
    </location>
</feature>
<dbReference type="OrthoDB" id="10365616at2759"/>
<evidence type="ECO:0000313" key="3">
    <source>
        <dbReference type="Proteomes" id="UP000005446"/>
    </source>
</evidence>
<reference evidence="2 3" key="1">
    <citation type="journal article" date="2012" name="Eukaryot. Cell">
        <title>Genome sequence of the fungus Glarea lozoyensis: the first genome sequence of a species from the Helotiaceae family.</title>
        <authorList>
            <person name="Youssar L."/>
            <person name="Gruening B.A."/>
            <person name="Erxleben A."/>
            <person name="Guenther S."/>
            <person name="Huettel W."/>
        </authorList>
    </citation>
    <scope>NUCLEOTIDE SEQUENCE [LARGE SCALE GENOMIC DNA]</scope>
    <source>
        <strain evidence="3">ATCC 74030 / MF5533</strain>
    </source>
</reference>
<name>H0EX98_GLAL7</name>
<dbReference type="AlphaFoldDB" id="H0EX98"/>
<protein>
    <submittedName>
        <fullName evidence="2">Uncharacterized protein</fullName>
    </submittedName>
</protein>
<dbReference type="EMBL" id="AGUE01000220">
    <property type="protein sequence ID" value="EHK96843.1"/>
    <property type="molecule type" value="Genomic_DNA"/>
</dbReference>
<sequence length="593" mass="66548">MYQYQQKVGSSSKNPQFEAPLPDPYEVKMRFLEARRQQRAAARMAELAANPLQTAKPPKKPPYTMTPVPTPITALHMSRPEVVITTPTKRSMTPRPNTSQDIDSDSMDPRCRESHIRVEATFIPHPTFKASPQKSFHPIDSVSSLLTPPLLSSEFEAQDKPSSSTTKSSPTRSAAKMAPGAPKKPKQASVKVDSGRRLNRQDLFTHDTSPEDIAKLYHDGERDELTTDMFGVAGDLVSSYDKEKHNLFSKDEDQKKQTQQPTKHGKNDSGTKPDPKPVAQTLKELQRTKTANLKRKYEVEPVSRMSSVSETDDEDIEPEPKRRCQKGIMLNERVTEKVNEKVKVKSGLDKKSKPKTYTRKVKMLSQLSPYDKPKANENPQISDAKGKGKEKAQEPKAATKAGKKRRIDLAGSIVSTEVPAFKRPRPNPSSPHPSSTSSPRHTQKSKYERRSPSKEAQKIMSDLYDASLESRSSPSHSHAQHRSSPSKSSPQLTRSIFHTHLTTFEHEEQDDNTAERERKGVSKPKKPAMNAHSYSNAAERELERKGEVSKAKREKFRRDVGRIGRMEFFGREDVGTMGKEEVEGVFEGAGFCV</sequence>
<evidence type="ECO:0000256" key="1">
    <source>
        <dbReference type="SAM" id="MobiDB-lite"/>
    </source>
</evidence>